<keyword evidence="1" id="KW-1133">Transmembrane helix</keyword>
<feature type="transmembrane region" description="Helical" evidence="1">
    <location>
        <begin position="74"/>
        <end position="92"/>
    </location>
</feature>
<reference evidence="3" key="1">
    <citation type="journal article" date="2008" name="Nat. Genet.">
        <title>The Pristionchus pacificus genome provides a unique perspective on nematode lifestyle and parasitism.</title>
        <authorList>
            <person name="Dieterich C."/>
            <person name="Clifton S.W."/>
            <person name="Schuster L.N."/>
            <person name="Chinwalla A."/>
            <person name="Delehaunty K."/>
            <person name="Dinkelacker I."/>
            <person name="Fulton L."/>
            <person name="Fulton R."/>
            <person name="Godfrey J."/>
            <person name="Minx P."/>
            <person name="Mitreva M."/>
            <person name="Roeseler W."/>
            <person name="Tian H."/>
            <person name="Witte H."/>
            <person name="Yang S.P."/>
            <person name="Wilson R.K."/>
            <person name="Sommer R.J."/>
        </authorList>
    </citation>
    <scope>NUCLEOTIDE SEQUENCE [LARGE SCALE GENOMIC DNA]</scope>
    <source>
        <strain evidence="3">PS312</strain>
    </source>
</reference>
<reference evidence="2" key="2">
    <citation type="submission" date="2022-06" db="UniProtKB">
        <authorList>
            <consortium name="EnsemblMetazoa"/>
        </authorList>
    </citation>
    <scope>IDENTIFICATION</scope>
    <source>
        <strain evidence="2">PS312</strain>
    </source>
</reference>
<keyword evidence="1" id="KW-0812">Transmembrane</keyword>
<feature type="transmembrane region" description="Helical" evidence="1">
    <location>
        <begin position="280"/>
        <end position="299"/>
    </location>
</feature>
<dbReference type="PANTHER" id="PTHR47521:SF7">
    <property type="entry name" value="SERPENTINE RECEPTOR CLASS EPSILON-6"/>
    <property type="match status" value="1"/>
</dbReference>
<dbReference type="Proteomes" id="UP000005239">
    <property type="component" value="Unassembled WGS sequence"/>
</dbReference>
<sequence>MRPHLVRINSTITDQAPLVFNIILGEEHISLLEYTVFADSVVLYSSHRIAIILRRCIQRAIHRNFRCQVCSTSIIYLFGILARFLLIYYQIYNVPATDDDPILLVADLLRELVIGYYCGIPAAFCAQILIATVYWRWCGVSFISTHEYQLYERNGSSTFLVIVVTETLNITCAFINAAIWLLGYTPFIINISYLFIALFSSVSGMFISFTKNARQLVSLSTTNISHSSYTVGRSYQIRENILLMKYIVNIIVPAAIIASPCFICFAYNEYGPEDWLLSRSIAFAVWDLFFVIFRVCYLYREITMHPLILKEFKNLVINQILEMEVVRIIRITYYIRLRIMWYVLYEPVCVRVGQGLAQLKNLDCLKHCDLGLSRVLMTMGKFIIHVDVPMASDGVT</sequence>
<dbReference type="PANTHER" id="PTHR47521">
    <property type="entry name" value="SERPENTINE RECEPTOR, CLASS E (EPSILON)-RELATED"/>
    <property type="match status" value="1"/>
</dbReference>
<feature type="transmembrane region" description="Helical" evidence="1">
    <location>
        <begin position="246"/>
        <end position="268"/>
    </location>
</feature>
<gene>
    <name evidence="2" type="primary">WBGene00280161</name>
</gene>
<feature type="transmembrane region" description="Helical" evidence="1">
    <location>
        <begin position="187"/>
        <end position="209"/>
    </location>
</feature>
<name>A0A8R1UXY7_PRIPA</name>
<proteinExistence type="predicted"/>
<evidence type="ECO:0000313" key="2">
    <source>
        <dbReference type="EnsemblMetazoa" id="PPA41792.1"/>
    </source>
</evidence>
<keyword evidence="1" id="KW-0472">Membrane</keyword>
<dbReference type="InterPro" id="IPR052860">
    <property type="entry name" value="NRL-GPCR1"/>
</dbReference>
<evidence type="ECO:0008006" key="4">
    <source>
        <dbReference type="Google" id="ProtNLM"/>
    </source>
</evidence>
<dbReference type="AlphaFoldDB" id="A0A8R1UXY7"/>
<keyword evidence="3" id="KW-1185">Reference proteome</keyword>
<evidence type="ECO:0000256" key="1">
    <source>
        <dbReference type="SAM" id="Phobius"/>
    </source>
</evidence>
<accession>A0A8R1UXY7</accession>
<dbReference type="EnsemblMetazoa" id="PPA41792.1">
    <property type="protein sequence ID" value="PPA41792.1"/>
    <property type="gene ID" value="WBGene00280161"/>
</dbReference>
<feature type="transmembrane region" description="Helical" evidence="1">
    <location>
        <begin position="158"/>
        <end position="181"/>
    </location>
</feature>
<organism evidence="2 3">
    <name type="scientific">Pristionchus pacificus</name>
    <name type="common">Parasitic nematode worm</name>
    <dbReference type="NCBI Taxonomy" id="54126"/>
    <lineage>
        <taxon>Eukaryota</taxon>
        <taxon>Metazoa</taxon>
        <taxon>Ecdysozoa</taxon>
        <taxon>Nematoda</taxon>
        <taxon>Chromadorea</taxon>
        <taxon>Rhabditida</taxon>
        <taxon>Rhabditina</taxon>
        <taxon>Diplogasteromorpha</taxon>
        <taxon>Diplogasteroidea</taxon>
        <taxon>Neodiplogasteridae</taxon>
        <taxon>Pristionchus</taxon>
    </lineage>
</organism>
<feature type="transmembrane region" description="Helical" evidence="1">
    <location>
        <begin position="112"/>
        <end position="137"/>
    </location>
</feature>
<protein>
    <recommendedName>
        <fullName evidence="4">G protein-coupled receptor</fullName>
    </recommendedName>
</protein>
<evidence type="ECO:0000313" key="3">
    <source>
        <dbReference type="Proteomes" id="UP000005239"/>
    </source>
</evidence>